<evidence type="ECO:0000256" key="5">
    <source>
        <dbReference type="ARBA" id="ARBA00023040"/>
    </source>
</evidence>
<dbReference type="InterPro" id="IPR017452">
    <property type="entry name" value="GPCR_Rhodpsn_7TM"/>
</dbReference>
<dbReference type="InParanoid" id="A0A067QYB7"/>
<dbReference type="STRING" id="136037.A0A067QYB7"/>
<dbReference type="AlphaFoldDB" id="A0A067QYB7"/>
<feature type="transmembrane region" description="Helical" evidence="10">
    <location>
        <begin position="36"/>
        <end position="57"/>
    </location>
</feature>
<evidence type="ECO:0000256" key="4">
    <source>
        <dbReference type="ARBA" id="ARBA00022989"/>
    </source>
</evidence>
<feature type="transmembrane region" description="Helical" evidence="10">
    <location>
        <begin position="180"/>
        <end position="203"/>
    </location>
</feature>
<feature type="transmembrane region" description="Helical" evidence="10">
    <location>
        <begin position="140"/>
        <end position="160"/>
    </location>
</feature>
<keyword evidence="8 9" id="KW-0807">Transducer</keyword>
<keyword evidence="6 10" id="KW-0472">Membrane</keyword>
<keyword evidence="12" id="KW-0527">Neuropeptide</keyword>
<accession>A0A067QYB7</accession>
<evidence type="ECO:0000256" key="9">
    <source>
        <dbReference type="RuleBase" id="RU000688"/>
    </source>
</evidence>
<dbReference type="PRINTS" id="PR00237">
    <property type="entry name" value="GPCRRHODOPSN"/>
</dbReference>
<dbReference type="InterPro" id="IPR000276">
    <property type="entry name" value="GPCR_Rhodpsn"/>
</dbReference>
<organism evidence="12 13">
    <name type="scientific">Zootermopsis nevadensis</name>
    <name type="common">Dampwood termite</name>
    <dbReference type="NCBI Taxonomy" id="136037"/>
    <lineage>
        <taxon>Eukaryota</taxon>
        <taxon>Metazoa</taxon>
        <taxon>Ecdysozoa</taxon>
        <taxon>Arthropoda</taxon>
        <taxon>Hexapoda</taxon>
        <taxon>Insecta</taxon>
        <taxon>Pterygota</taxon>
        <taxon>Neoptera</taxon>
        <taxon>Polyneoptera</taxon>
        <taxon>Dictyoptera</taxon>
        <taxon>Blattodea</taxon>
        <taxon>Blattoidea</taxon>
        <taxon>Termitoidae</taxon>
        <taxon>Termopsidae</taxon>
        <taxon>Zootermopsis</taxon>
    </lineage>
</organism>
<reference evidence="12 13" key="1">
    <citation type="journal article" date="2014" name="Nat. Commun.">
        <title>Molecular traces of alternative social organization in a termite genome.</title>
        <authorList>
            <person name="Terrapon N."/>
            <person name="Li C."/>
            <person name="Robertson H.M."/>
            <person name="Ji L."/>
            <person name="Meng X."/>
            <person name="Booth W."/>
            <person name="Chen Z."/>
            <person name="Childers C.P."/>
            <person name="Glastad K.M."/>
            <person name="Gokhale K."/>
            <person name="Gowin J."/>
            <person name="Gronenberg W."/>
            <person name="Hermansen R.A."/>
            <person name="Hu H."/>
            <person name="Hunt B.G."/>
            <person name="Huylmans A.K."/>
            <person name="Khalil S.M."/>
            <person name="Mitchell R.D."/>
            <person name="Munoz-Torres M.C."/>
            <person name="Mustard J.A."/>
            <person name="Pan H."/>
            <person name="Reese J.T."/>
            <person name="Scharf M.E."/>
            <person name="Sun F."/>
            <person name="Vogel H."/>
            <person name="Xiao J."/>
            <person name="Yang W."/>
            <person name="Yang Z."/>
            <person name="Yang Z."/>
            <person name="Zhou J."/>
            <person name="Zhu J."/>
            <person name="Brent C.S."/>
            <person name="Elsik C.G."/>
            <person name="Goodisman M.A."/>
            <person name="Liberles D.A."/>
            <person name="Roe R.M."/>
            <person name="Vargo E.L."/>
            <person name="Vilcinskas A."/>
            <person name="Wang J."/>
            <person name="Bornberg-Bauer E."/>
            <person name="Korb J."/>
            <person name="Zhang G."/>
            <person name="Liebig J."/>
        </authorList>
    </citation>
    <scope>NUCLEOTIDE SEQUENCE [LARGE SCALE GENOMIC DNA]</scope>
    <source>
        <tissue evidence="12">Whole organism</tissue>
    </source>
</reference>
<proteinExistence type="inferred from homology"/>
<dbReference type="EMBL" id="KK852830">
    <property type="protein sequence ID" value="KDR15327.1"/>
    <property type="molecule type" value="Genomic_DNA"/>
</dbReference>
<dbReference type="eggNOG" id="KOG3656">
    <property type="taxonomic scope" value="Eukaryota"/>
</dbReference>
<evidence type="ECO:0000256" key="7">
    <source>
        <dbReference type="ARBA" id="ARBA00023170"/>
    </source>
</evidence>
<dbReference type="FunCoup" id="A0A067QYB7">
    <property type="interactions" value="43"/>
</dbReference>
<gene>
    <name evidence="12" type="ORF">L798_10479</name>
</gene>
<dbReference type="PROSITE" id="PS00237">
    <property type="entry name" value="G_PROTEIN_RECEP_F1_1"/>
    <property type="match status" value="1"/>
</dbReference>
<name>A0A067QYB7_ZOONE</name>
<evidence type="ECO:0000313" key="12">
    <source>
        <dbReference type="EMBL" id="KDR15327.1"/>
    </source>
</evidence>
<dbReference type="Pfam" id="PF00001">
    <property type="entry name" value="7tm_1"/>
    <property type="match status" value="1"/>
</dbReference>
<comment type="similarity">
    <text evidence="2 9">Belongs to the G-protein coupled receptor 1 family.</text>
</comment>
<evidence type="ECO:0000256" key="6">
    <source>
        <dbReference type="ARBA" id="ARBA00023136"/>
    </source>
</evidence>
<sequence>MSTYTSVLTIVAFSTERYLAICQPIHSYTTSSPRTALRVIAILWCVSLLSATPFAVYTRINYVEYPPGSSYQVAESAFCAMLDQAVPSHWPMYELSALIFFISPMVIIIILYVRMGVTIRSRMIKFPGETKHLDSRTKPIIRMLVAVVITFFLCWAPFHMQRLFYIYGKQSPNFDKINEWAYYITGCFYFFSCTVNPVLYNVMSAKYRLAFRKTLCCGNTDRSSSTEASTFRDTTVIYVNDHFDHCRSANGEEMRRFKSSNRHSRNSDVPTSSAEDITLNNLQYKSSSVKRTSKEHVNINIFDTLRGPHCTGEKVECRGGDSASNKTLYCDDVSDVIISMDVSSNSGRNVYATSKAWPETLKLPRSQSQKFKMIPKPARI</sequence>
<evidence type="ECO:0000259" key="11">
    <source>
        <dbReference type="PROSITE" id="PS50262"/>
    </source>
</evidence>
<dbReference type="PANTHER" id="PTHR24243">
    <property type="entry name" value="G-PROTEIN COUPLED RECEPTOR"/>
    <property type="match status" value="1"/>
</dbReference>
<dbReference type="PROSITE" id="PS50262">
    <property type="entry name" value="G_PROTEIN_RECEP_F1_2"/>
    <property type="match status" value="1"/>
</dbReference>
<keyword evidence="4 10" id="KW-1133">Transmembrane helix</keyword>
<keyword evidence="13" id="KW-1185">Reference proteome</keyword>
<keyword evidence="7 9" id="KW-0675">Receptor</keyword>
<evidence type="ECO:0000256" key="10">
    <source>
        <dbReference type="SAM" id="Phobius"/>
    </source>
</evidence>
<dbReference type="PANTHER" id="PTHR24243:SF107">
    <property type="entry name" value="NEUROPEPTIDES CAPA RECEPTOR"/>
    <property type="match status" value="1"/>
</dbReference>
<feature type="domain" description="G-protein coupled receptors family 1 profile" evidence="11">
    <location>
        <begin position="1"/>
        <end position="200"/>
    </location>
</feature>
<evidence type="ECO:0000256" key="3">
    <source>
        <dbReference type="ARBA" id="ARBA00022692"/>
    </source>
</evidence>
<evidence type="ECO:0000256" key="2">
    <source>
        <dbReference type="ARBA" id="ARBA00010663"/>
    </source>
</evidence>
<evidence type="ECO:0000256" key="1">
    <source>
        <dbReference type="ARBA" id="ARBA00004141"/>
    </source>
</evidence>
<dbReference type="GO" id="GO:0008188">
    <property type="term" value="F:neuropeptide receptor activity"/>
    <property type="evidence" value="ECO:0007669"/>
    <property type="project" value="TreeGrafter"/>
</dbReference>
<comment type="subcellular location">
    <subcellularLocation>
        <location evidence="1">Membrane</location>
        <topology evidence="1">Multi-pass membrane protein</topology>
    </subcellularLocation>
</comment>
<dbReference type="Proteomes" id="UP000027135">
    <property type="component" value="Unassembled WGS sequence"/>
</dbReference>
<keyword evidence="3 9" id="KW-0812">Transmembrane</keyword>
<dbReference type="SUPFAM" id="SSF81321">
    <property type="entry name" value="Family A G protein-coupled receptor-like"/>
    <property type="match status" value="1"/>
</dbReference>
<feature type="transmembrane region" description="Helical" evidence="10">
    <location>
        <begin position="97"/>
        <end position="119"/>
    </location>
</feature>
<dbReference type="Gene3D" id="1.20.1070.10">
    <property type="entry name" value="Rhodopsin 7-helix transmembrane proteins"/>
    <property type="match status" value="1"/>
</dbReference>
<protein>
    <submittedName>
        <fullName evidence="12">Neuropeptides capa receptor</fullName>
    </submittedName>
</protein>
<dbReference type="GO" id="GO:0005886">
    <property type="term" value="C:plasma membrane"/>
    <property type="evidence" value="ECO:0007669"/>
    <property type="project" value="TreeGrafter"/>
</dbReference>
<evidence type="ECO:0000256" key="8">
    <source>
        <dbReference type="ARBA" id="ARBA00023224"/>
    </source>
</evidence>
<keyword evidence="5 9" id="KW-0297">G-protein coupled receptor</keyword>
<evidence type="ECO:0000313" key="13">
    <source>
        <dbReference type="Proteomes" id="UP000027135"/>
    </source>
</evidence>